<dbReference type="FunFam" id="3.30.230.10:FF:000005">
    <property type="entry name" value="DNA gyrase subunit B"/>
    <property type="match status" value="1"/>
</dbReference>
<feature type="non-terminal residue" evidence="13">
    <location>
        <position position="1"/>
    </location>
</feature>
<dbReference type="InterPro" id="IPR014721">
    <property type="entry name" value="Ribsml_uS5_D2-typ_fold_subgr"/>
</dbReference>
<protein>
    <recommendedName>
        <fullName evidence="4">DNA topoisomerase (ATP-hydrolyzing)</fullName>
        <ecNumber evidence="4">5.6.2.2</ecNumber>
    </recommendedName>
</protein>
<dbReference type="Gene3D" id="3.30.230.10">
    <property type="match status" value="1"/>
</dbReference>
<evidence type="ECO:0000259" key="12">
    <source>
        <dbReference type="SMART" id="SM00387"/>
    </source>
</evidence>
<evidence type="ECO:0000256" key="2">
    <source>
        <dbReference type="ARBA" id="ARBA00001946"/>
    </source>
</evidence>
<dbReference type="InterPro" id="IPR013506">
    <property type="entry name" value="Topo_IIA_bsu_dom2"/>
</dbReference>
<dbReference type="SMART" id="SM00387">
    <property type="entry name" value="HATPase_c"/>
    <property type="match status" value="1"/>
</dbReference>
<evidence type="ECO:0000313" key="13">
    <source>
        <dbReference type="EMBL" id="SVC45744.1"/>
    </source>
</evidence>
<evidence type="ECO:0000256" key="5">
    <source>
        <dbReference type="ARBA" id="ARBA00022723"/>
    </source>
</evidence>
<sequence>YSADTIEVLEGLEAVRRRPAMYIGDTNDAGLHHCVLEVVDNSIDEALAGYCSQIRLTLGSDGYCTVSDNGRGIPVEKHKKVNKPALEVVMTTLHAGGKFDAKAYQVSGGLHGVGISVVNALSEHLVAQVYRNGKVYQQEYSRGKPLAKMKIVGQSDSSGTQVRFKPDSEIFDFEDLTFNFQTLVDRLRQMAFLVPSLEIIIEDERTGHSLTFFFEGGIRSYVEQLALSRKPIHTTPIFVTGTIDNTSISVALQYTDTFRELIFPFANTIHTADGGTHLSGLRAALTRTINEFARRNGYLKDGDQNLGGEDVREGLVAVISVLLSEPQFEAQTKVRLNNPEIAGQVQSVVARQLAEYLHENPGEGRRIVEKCLVASRARLAAQRARDL</sequence>
<dbReference type="FunFam" id="3.30.565.10:FF:000002">
    <property type="entry name" value="DNA gyrase subunit B"/>
    <property type="match status" value="1"/>
</dbReference>
<evidence type="ECO:0000256" key="11">
    <source>
        <dbReference type="ARBA" id="ARBA00023235"/>
    </source>
</evidence>
<dbReference type="GO" id="GO:0046872">
    <property type="term" value="F:metal ion binding"/>
    <property type="evidence" value="ECO:0007669"/>
    <property type="project" value="UniProtKB-KW"/>
</dbReference>
<dbReference type="InterPro" id="IPR020568">
    <property type="entry name" value="Ribosomal_Su5_D2-typ_SF"/>
</dbReference>
<dbReference type="Pfam" id="PF02518">
    <property type="entry name" value="HATPase_c"/>
    <property type="match status" value="1"/>
</dbReference>
<keyword evidence="5" id="KW-0479">Metal-binding</keyword>
<dbReference type="SUPFAM" id="SSF54211">
    <property type="entry name" value="Ribosomal protein S5 domain 2-like"/>
    <property type="match status" value="1"/>
</dbReference>
<dbReference type="PRINTS" id="PR01159">
    <property type="entry name" value="DNAGYRASEB"/>
</dbReference>
<dbReference type="AlphaFoldDB" id="A0A382M9R4"/>
<dbReference type="GO" id="GO:0006265">
    <property type="term" value="P:DNA topological change"/>
    <property type="evidence" value="ECO:0007669"/>
    <property type="project" value="InterPro"/>
</dbReference>
<evidence type="ECO:0000256" key="8">
    <source>
        <dbReference type="ARBA" id="ARBA00022842"/>
    </source>
</evidence>
<name>A0A382M9R4_9ZZZZ</name>
<dbReference type="GO" id="GO:0003677">
    <property type="term" value="F:DNA binding"/>
    <property type="evidence" value="ECO:0007669"/>
    <property type="project" value="UniProtKB-KW"/>
</dbReference>
<evidence type="ECO:0000256" key="9">
    <source>
        <dbReference type="ARBA" id="ARBA00023029"/>
    </source>
</evidence>
<organism evidence="13">
    <name type="scientific">marine metagenome</name>
    <dbReference type="NCBI Taxonomy" id="408172"/>
    <lineage>
        <taxon>unclassified sequences</taxon>
        <taxon>metagenomes</taxon>
        <taxon>ecological metagenomes</taxon>
    </lineage>
</organism>
<evidence type="ECO:0000256" key="3">
    <source>
        <dbReference type="ARBA" id="ARBA00010708"/>
    </source>
</evidence>
<proteinExistence type="inferred from homology"/>
<reference evidence="13" key="1">
    <citation type="submission" date="2018-05" db="EMBL/GenBank/DDBJ databases">
        <authorList>
            <person name="Lanie J.A."/>
            <person name="Ng W.-L."/>
            <person name="Kazmierczak K.M."/>
            <person name="Andrzejewski T.M."/>
            <person name="Davidsen T.M."/>
            <person name="Wayne K.J."/>
            <person name="Tettelin H."/>
            <person name="Glass J.I."/>
            <person name="Rusch D."/>
            <person name="Podicherti R."/>
            <person name="Tsui H.-C.T."/>
            <person name="Winkler M.E."/>
        </authorList>
    </citation>
    <scope>NUCLEOTIDE SEQUENCE</scope>
</reference>
<dbReference type="InterPro" id="IPR000565">
    <property type="entry name" value="Topo_IIA_B"/>
</dbReference>
<comment type="similarity">
    <text evidence="3">Belongs to the type II topoisomerase GyrB family.</text>
</comment>
<comment type="catalytic activity">
    <reaction evidence="1">
        <text>ATP-dependent breakage, passage and rejoining of double-stranded DNA.</text>
        <dbReference type="EC" id="5.6.2.2"/>
    </reaction>
</comment>
<dbReference type="Pfam" id="PF00204">
    <property type="entry name" value="DNA_gyraseB"/>
    <property type="match status" value="1"/>
</dbReference>
<dbReference type="PANTHER" id="PTHR45866:SF1">
    <property type="entry name" value="DNA GYRASE SUBUNIT B, MITOCHONDRIAL"/>
    <property type="match status" value="1"/>
</dbReference>
<keyword evidence="8" id="KW-0460">Magnesium</keyword>
<dbReference type="InterPro" id="IPR001241">
    <property type="entry name" value="Topo_IIA"/>
</dbReference>
<dbReference type="SMART" id="SM00433">
    <property type="entry name" value="TOP2c"/>
    <property type="match status" value="1"/>
</dbReference>
<comment type="cofactor">
    <cofactor evidence="2">
        <name>Mg(2+)</name>
        <dbReference type="ChEBI" id="CHEBI:18420"/>
    </cofactor>
</comment>
<dbReference type="CDD" id="cd00822">
    <property type="entry name" value="TopoII_Trans_DNA_gyrase"/>
    <property type="match status" value="1"/>
</dbReference>
<dbReference type="PRINTS" id="PR00418">
    <property type="entry name" value="TPI2FAMILY"/>
</dbReference>
<dbReference type="CDD" id="cd16928">
    <property type="entry name" value="HATPase_GyrB-like"/>
    <property type="match status" value="1"/>
</dbReference>
<dbReference type="EC" id="5.6.2.2" evidence="4"/>
<evidence type="ECO:0000256" key="4">
    <source>
        <dbReference type="ARBA" id="ARBA00012895"/>
    </source>
</evidence>
<feature type="non-terminal residue" evidence="13">
    <location>
        <position position="387"/>
    </location>
</feature>
<accession>A0A382M9R4</accession>
<evidence type="ECO:0000256" key="10">
    <source>
        <dbReference type="ARBA" id="ARBA00023125"/>
    </source>
</evidence>
<evidence type="ECO:0000256" key="7">
    <source>
        <dbReference type="ARBA" id="ARBA00022840"/>
    </source>
</evidence>
<keyword evidence="7" id="KW-0067">ATP-binding</keyword>
<dbReference type="PANTHER" id="PTHR45866">
    <property type="entry name" value="DNA GYRASE/TOPOISOMERASE SUBUNIT B"/>
    <property type="match status" value="1"/>
</dbReference>
<dbReference type="SUPFAM" id="SSF55874">
    <property type="entry name" value="ATPase domain of HSP90 chaperone/DNA topoisomerase II/histidine kinase"/>
    <property type="match status" value="1"/>
</dbReference>
<dbReference type="Gene3D" id="3.30.565.10">
    <property type="entry name" value="Histidine kinase-like ATPase, C-terminal domain"/>
    <property type="match status" value="1"/>
</dbReference>
<feature type="domain" description="Histidine kinase/HSP90-like ATPase" evidence="12">
    <location>
        <begin position="26"/>
        <end position="170"/>
    </location>
</feature>
<keyword evidence="11" id="KW-0413">Isomerase</keyword>
<keyword evidence="9" id="KW-0799">Topoisomerase</keyword>
<dbReference type="InterPro" id="IPR003594">
    <property type="entry name" value="HATPase_dom"/>
</dbReference>
<dbReference type="GO" id="GO:0003918">
    <property type="term" value="F:DNA topoisomerase type II (double strand cut, ATP-hydrolyzing) activity"/>
    <property type="evidence" value="ECO:0007669"/>
    <property type="project" value="UniProtKB-EC"/>
</dbReference>
<keyword evidence="10" id="KW-0238">DNA-binding</keyword>
<evidence type="ECO:0000256" key="6">
    <source>
        <dbReference type="ARBA" id="ARBA00022741"/>
    </source>
</evidence>
<evidence type="ECO:0000256" key="1">
    <source>
        <dbReference type="ARBA" id="ARBA00000185"/>
    </source>
</evidence>
<dbReference type="EMBL" id="UINC01092290">
    <property type="protein sequence ID" value="SVC45744.1"/>
    <property type="molecule type" value="Genomic_DNA"/>
</dbReference>
<gene>
    <name evidence="13" type="ORF">METZ01_LOCUS298598</name>
</gene>
<dbReference type="InterPro" id="IPR036890">
    <property type="entry name" value="HATPase_C_sf"/>
</dbReference>
<keyword evidence="6" id="KW-0547">Nucleotide-binding</keyword>
<dbReference type="GO" id="GO:0005524">
    <property type="term" value="F:ATP binding"/>
    <property type="evidence" value="ECO:0007669"/>
    <property type="project" value="UniProtKB-KW"/>
</dbReference>